<feature type="domain" description="KilA-N DNA-binding" evidence="2">
    <location>
        <begin position="9"/>
        <end position="128"/>
    </location>
</feature>
<dbReference type="STRING" id="929713.NIASO_17130"/>
<dbReference type="HOGENOM" id="CLU_055403_2_0_10"/>
<dbReference type="RefSeq" id="WP_008587519.1">
    <property type="nucleotide sequence ID" value="NZ_CP007035.1"/>
</dbReference>
<proteinExistence type="predicted"/>
<evidence type="ECO:0000313" key="4">
    <source>
        <dbReference type="Proteomes" id="UP000003586"/>
    </source>
</evidence>
<protein>
    <submittedName>
        <fullName evidence="3">DNA-binding protein</fullName>
    </submittedName>
</protein>
<dbReference type="Pfam" id="PF10543">
    <property type="entry name" value="ORF6N"/>
    <property type="match status" value="1"/>
</dbReference>
<evidence type="ECO:0000256" key="1">
    <source>
        <dbReference type="SAM" id="Coils"/>
    </source>
</evidence>
<organism evidence="3 4">
    <name type="scientific">Niabella soli DSM 19437</name>
    <dbReference type="NCBI Taxonomy" id="929713"/>
    <lineage>
        <taxon>Bacteria</taxon>
        <taxon>Pseudomonadati</taxon>
        <taxon>Bacteroidota</taxon>
        <taxon>Chitinophagia</taxon>
        <taxon>Chitinophagales</taxon>
        <taxon>Chitinophagaceae</taxon>
        <taxon>Niabella</taxon>
    </lineage>
</organism>
<keyword evidence="3" id="KW-0238">DNA-binding</keyword>
<sequence>MQLTVIQQRIYEIKGQRVMLDFDLASLYQIETKRLKEAVRRNKKRFPEDFMFELTKVEYEQLKAHCLDLSSGNDTEAATAADCLRSQIASLNNPVAADGQRIASKRGRHSKYLPFAFTEHGVTMLASVLNSGRAIEMNIDIVRAFISLRQLAIEHKDFIQQLKNLRTELHERIDVHDAQLGQIYEALENMLDTEAEKKAKEDAWKDRKRIGYR</sequence>
<evidence type="ECO:0000259" key="2">
    <source>
        <dbReference type="Pfam" id="PF10543"/>
    </source>
</evidence>
<keyword evidence="1" id="KW-0175">Coiled coil</keyword>
<reference evidence="3 4" key="1">
    <citation type="submission" date="2013-12" db="EMBL/GenBank/DDBJ databases">
        <authorList>
            <consortium name="DOE Joint Genome Institute"/>
            <person name="Eisen J."/>
            <person name="Huntemann M."/>
            <person name="Han J."/>
            <person name="Chen A."/>
            <person name="Kyrpides N."/>
            <person name="Mavromatis K."/>
            <person name="Markowitz V."/>
            <person name="Palaniappan K."/>
            <person name="Ivanova N."/>
            <person name="Schaumberg A."/>
            <person name="Pati A."/>
            <person name="Liolios K."/>
            <person name="Nordberg H.P."/>
            <person name="Cantor M.N."/>
            <person name="Hua S.X."/>
            <person name="Woyke T."/>
        </authorList>
    </citation>
    <scope>NUCLEOTIDE SEQUENCE [LARGE SCALE GENOMIC DNA]</scope>
    <source>
        <strain evidence="4">DSM 19437</strain>
    </source>
</reference>
<dbReference type="Proteomes" id="UP000003586">
    <property type="component" value="Chromosome"/>
</dbReference>
<accession>W0F3P9</accession>
<dbReference type="OrthoDB" id="9816206at2"/>
<name>W0F3P9_9BACT</name>
<dbReference type="eggNOG" id="COG3646">
    <property type="taxonomic scope" value="Bacteria"/>
</dbReference>
<dbReference type="InterPro" id="IPR018873">
    <property type="entry name" value="KilA-N_DNA-bd_domain"/>
</dbReference>
<dbReference type="GO" id="GO:0003677">
    <property type="term" value="F:DNA binding"/>
    <property type="evidence" value="ECO:0007669"/>
    <property type="project" value="UniProtKB-KW"/>
</dbReference>
<dbReference type="EMBL" id="CP007035">
    <property type="protein sequence ID" value="AHF16423.1"/>
    <property type="molecule type" value="Genomic_DNA"/>
</dbReference>
<dbReference type="KEGG" id="nso:NIASO_17130"/>
<feature type="coiled-coil region" evidence="1">
    <location>
        <begin position="148"/>
        <end position="179"/>
    </location>
</feature>
<keyword evidence="4" id="KW-1185">Reference proteome</keyword>
<gene>
    <name evidence="3" type="ORF">NIASO_17130</name>
</gene>
<evidence type="ECO:0000313" key="3">
    <source>
        <dbReference type="EMBL" id="AHF16423.1"/>
    </source>
</evidence>
<dbReference type="AlphaFoldDB" id="W0F3P9"/>